<dbReference type="GO" id="GO:0005886">
    <property type="term" value="C:plasma membrane"/>
    <property type="evidence" value="ECO:0007669"/>
    <property type="project" value="TreeGrafter"/>
</dbReference>
<feature type="compositionally biased region" description="Acidic residues" evidence="3">
    <location>
        <begin position="45"/>
        <end position="57"/>
    </location>
</feature>
<feature type="domain" description="T-SNARE coiled-coil homology" evidence="4">
    <location>
        <begin position="205"/>
        <end position="267"/>
    </location>
</feature>
<dbReference type="GO" id="GO:0005484">
    <property type="term" value="F:SNAP receptor activity"/>
    <property type="evidence" value="ECO:0007669"/>
    <property type="project" value="TreeGrafter"/>
</dbReference>
<accession>A0A4V1IRI6</accession>
<dbReference type="GO" id="GO:0019905">
    <property type="term" value="F:syntaxin binding"/>
    <property type="evidence" value="ECO:0007669"/>
    <property type="project" value="TreeGrafter"/>
</dbReference>
<dbReference type="InterPro" id="IPR000727">
    <property type="entry name" value="T_SNARE_dom"/>
</dbReference>
<organism evidence="5 6">
    <name type="scientific">Blyttiomyces helicus</name>
    <dbReference type="NCBI Taxonomy" id="388810"/>
    <lineage>
        <taxon>Eukaryota</taxon>
        <taxon>Fungi</taxon>
        <taxon>Fungi incertae sedis</taxon>
        <taxon>Chytridiomycota</taxon>
        <taxon>Chytridiomycota incertae sedis</taxon>
        <taxon>Chytridiomycetes</taxon>
        <taxon>Chytridiomycetes incertae sedis</taxon>
        <taxon>Blyttiomyces</taxon>
    </lineage>
</organism>
<dbReference type="Proteomes" id="UP000269721">
    <property type="component" value="Unassembled WGS sequence"/>
</dbReference>
<evidence type="ECO:0000256" key="3">
    <source>
        <dbReference type="SAM" id="MobiDB-lite"/>
    </source>
</evidence>
<dbReference type="PROSITE" id="PS50192">
    <property type="entry name" value="T_SNARE"/>
    <property type="match status" value="1"/>
</dbReference>
<dbReference type="GO" id="GO:0031201">
    <property type="term" value="C:SNARE complex"/>
    <property type="evidence" value="ECO:0007669"/>
    <property type="project" value="TreeGrafter"/>
</dbReference>
<dbReference type="PANTHER" id="PTHR19305:SF9">
    <property type="entry name" value="SYNAPTOSOMAL-ASSOCIATED PROTEIN 29"/>
    <property type="match status" value="1"/>
</dbReference>
<evidence type="ECO:0000256" key="2">
    <source>
        <dbReference type="SAM" id="Coils"/>
    </source>
</evidence>
<dbReference type="GO" id="GO:0006887">
    <property type="term" value="P:exocytosis"/>
    <property type="evidence" value="ECO:0007669"/>
    <property type="project" value="TreeGrafter"/>
</dbReference>
<dbReference type="SMART" id="SM00397">
    <property type="entry name" value="t_SNARE"/>
    <property type="match status" value="2"/>
</dbReference>
<dbReference type="CDD" id="cd15856">
    <property type="entry name" value="SNARE_SNAP29C"/>
    <property type="match status" value="1"/>
</dbReference>
<evidence type="ECO:0000256" key="1">
    <source>
        <dbReference type="ARBA" id="ARBA00009480"/>
    </source>
</evidence>
<protein>
    <recommendedName>
        <fullName evidence="4">t-SNARE coiled-coil homology domain-containing protein</fullName>
    </recommendedName>
</protein>
<feature type="region of interest" description="Disordered" evidence="3">
    <location>
        <begin position="1"/>
        <end position="57"/>
    </location>
</feature>
<reference evidence="6" key="1">
    <citation type="journal article" date="2018" name="Nat. Microbiol.">
        <title>Leveraging single-cell genomics to expand the fungal tree of life.</title>
        <authorList>
            <person name="Ahrendt S.R."/>
            <person name="Quandt C.A."/>
            <person name="Ciobanu D."/>
            <person name="Clum A."/>
            <person name="Salamov A."/>
            <person name="Andreopoulos B."/>
            <person name="Cheng J.F."/>
            <person name="Woyke T."/>
            <person name="Pelin A."/>
            <person name="Henrissat B."/>
            <person name="Reynolds N.K."/>
            <person name="Benny G.L."/>
            <person name="Smith M.E."/>
            <person name="James T.Y."/>
            <person name="Grigoriev I.V."/>
        </authorList>
    </citation>
    <scope>NUCLEOTIDE SEQUENCE [LARGE SCALE GENOMIC DNA]</scope>
</reference>
<name>A0A4V1IRI6_9FUNG</name>
<proteinExistence type="inferred from homology"/>
<evidence type="ECO:0000313" key="5">
    <source>
        <dbReference type="EMBL" id="RKO90187.1"/>
    </source>
</evidence>
<sequence>MSWRKRSEPVATAYATPAPATPSRWEAAAQAAETGQQRTYKSWETVDDEPEDFDNSDWLDRKTKKVQNDSLMSTRRALQKMNDTEKTAERNLEKMNSQTEQLYKIENRLQGAEQHVKVSDAKADQLKTLNRFFLIPSWGSGKTKRREEAARREAEERELIEQERREQEAERASRSARTAGFRGAGGHPPRGSSSSYSTPQGIDRDDTENEIDSNVDQLSAGLARLKMMGQTMNSELESQTLQVGRITDRTDRTGERLNNTNTKLNRIMK</sequence>
<feature type="compositionally biased region" description="Basic and acidic residues" evidence="3">
    <location>
        <begin position="145"/>
        <end position="173"/>
    </location>
</feature>
<feature type="compositionally biased region" description="Polar residues" evidence="3">
    <location>
        <begin position="191"/>
        <end position="200"/>
    </location>
</feature>
<feature type="compositionally biased region" description="Low complexity" evidence="3">
    <location>
        <begin position="11"/>
        <end position="32"/>
    </location>
</feature>
<evidence type="ECO:0000259" key="4">
    <source>
        <dbReference type="PROSITE" id="PS50192"/>
    </source>
</evidence>
<dbReference type="PANTHER" id="PTHR19305">
    <property type="entry name" value="SYNAPTOSOMAL ASSOCIATED PROTEIN"/>
    <property type="match status" value="1"/>
</dbReference>
<keyword evidence="6" id="KW-1185">Reference proteome</keyword>
<feature type="region of interest" description="Disordered" evidence="3">
    <location>
        <begin position="141"/>
        <end position="211"/>
    </location>
</feature>
<comment type="similarity">
    <text evidence="1">Belongs to the SNAP-25 family.</text>
</comment>
<feature type="compositionally biased region" description="Polar residues" evidence="3">
    <location>
        <begin position="33"/>
        <end position="42"/>
    </location>
</feature>
<gene>
    <name evidence="5" type="ORF">BDK51DRAFT_21797</name>
</gene>
<dbReference type="EMBL" id="KZ995683">
    <property type="protein sequence ID" value="RKO90187.1"/>
    <property type="molecule type" value="Genomic_DNA"/>
</dbReference>
<dbReference type="OrthoDB" id="18679at2759"/>
<evidence type="ECO:0000313" key="6">
    <source>
        <dbReference type="Proteomes" id="UP000269721"/>
    </source>
</evidence>
<dbReference type="AlphaFoldDB" id="A0A4V1IRI6"/>
<dbReference type="SUPFAM" id="SSF58038">
    <property type="entry name" value="SNARE fusion complex"/>
    <property type="match status" value="2"/>
</dbReference>
<dbReference type="GO" id="GO:0006906">
    <property type="term" value="P:vesicle fusion"/>
    <property type="evidence" value="ECO:0007669"/>
    <property type="project" value="TreeGrafter"/>
</dbReference>
<keyword evidence="2" id="KW-0175">Coiled coil</keyword>
<dbReference type="Gene3D" id="1.20.5.110">
    <property type="match status" value="2"/>
</dbReference>
<feature type="coiled-coil region" evidence="2">
    <location>
        <begin position="78"/>
        <end position="115"/>
    </location>
</feature>